<name>A0A1E3AYN2_9FIRM</name>
<evidence type="ECO:0000313" key="1">
    <source>
        <dbReference type="EMBL" id="ODM13790.1"/>
    </source>
</evidence>
<protein>
    <submittedName>
        <fullName evidence="1">Uncharacterized protein</fullName>
    </submittedName>
</protein>
<gene>
    <name evidence="1" type="ORF">BEH84_01509</name>
</gene>
<dbReference type="EMBL" id="MCGI01000001">
    <property type="protein sequence ID" value="ODM13790.1"/>
    <property type="molecule type" value="Genomic_DNA"/>
</dbReference>
<accession>A0A1E3AYN2</accession>
<dbReference type="AlphaFoldDB" id="A0A1E3AYN2"/>
<dbReference type="RefSeq" id="WP_069156276.1">
    <property type="nucleotide sequence ID" value="NZ_JBKXXQ010000003.1"/>
</dbReference>
<sequence>MDEEKNDNMISLYQVLPPEIQCAVLWIIEHNEIVDYLVQGEKVPTQEIEDFIQKALEKKDYLMVVILIYKRVYDMNN</sequence>
<organism evidence="1 2">
    <name type="scientific">Eisenbergiella tayi</name>
    <dbReference type="NCBI Taxonomy" id="1432052"/>
    <lineage>
        <taxon>Bacteria</taxon>
        <taxon>Bacillati</taxon>
        <taxon>Bacillota</taxon>
        <taxon>Clostridia</taxon>
        <taxon>Lachnospirales</taxon>
        <taxon>Lachnospiraceae</taxon>
        <taxon>Eisenbergiella</taxon>
    </lineage>
</organism>
<evidence type="ECO:0000313" key="2">
    <source>
        <dbReference type="Proteomes" id="UP000095003"/>
    </source>
</evidence>
<proteinExistence type="predicted"/>
<comment type="caution">
    <text evidence="1">The sequence shown here is derived from an EMBL/GenBank/DDBJ whole genome shotgun (WGS) entry which is preliminary data.</text>
</comment>
<dbReference type="Proteomes" id="UP000095003">
    <property type="component" value="Unassembled WGS sequence"/>
</dbReference>
<reference evidence="1 2" key="1">
    <citation type="submission" date="2016-07" db="EMBL/GenBank/DDBJ databases">
        <title>Characterization of isolates of Eisenbergiella tayi derived from blood cultures, using whole genome sequencing.</title>
        <authorList>
            <person name="Burdz T."/>
            <person name="Wiebe D."/>
            <person name="Huynh C."/>
            <person name="Bernard K."/>
        </authorList>
    </citation>
    <scope>NUCLEOTIDE SEQUENCE [LARGE SCALE GENOMIC DNA]</scope>
    <source>
        <strain evidence="1 2">NML 120489</strain>
    </source>
</reference>